<proteinExistence type="predicted"/>
<keyword evidence="3" id="KW-1185">Reference proteome</keyword>
<reference evidence="2 3" key="1">
    <citation type="submission" date="2021-06" db="EMBL/GenBank/DDBJ databases">
        <authorList>
            <person name="Kallberg Y."/>
            <person name="Tangrot J."/>
            <person name="Rosling A."/>
        </authorList>
    </citation>
    <scope>NUCLEOTIDE SEQUENCE [LARGE SCALE GENOMIC DNA]</scope>
    <source>
        <strain evidence="2 3">120-4 pot B 10/14</strain>
    </source>
</reference>
<gene>
    <name evidence="2" type="ORF">GMARGA_LOCUS21728</name>
</gene>
<feature type="region of interest" description="Disordered" evidence="1">
    <location>
        <begin position="178"/>
        <end position="227"/>
    </location>
</feature>
<sequence>MSSIFISFCFAKTVSGGFTGSYELLILPFEKNAIVLMISLVQAVPILSPDADYVPTPADFPNSSPLLLCLATVIPDSYLPGRRLKVGLTKVLHIIASDIEWTYISNYQSMLAPDKGKSCSRNFLDSQPDDIEEKYASLTSSSSIKKLNITLCSFSGKTAPKANTSTINFMDILSQVQNSSMQSNAKHPSYTPRFTDDQNNTTPSSSNANMATHNNNKSSTPVDNAEPFTFVSLNTPILHQTEPESPKKRQK</sequence>
<comment type="caution">
    <text evidence="2">The sequence shown here is derived from an EMBL/GenBank/DDBJ whole genome shotgun (WGS) entry which is preliminary data.</text>
</comment>
<accession>A0ABN7VQV9</accession>
<feature type="compositionally biased region" description="Polar residues" evidence="1">
    <location>
        <begin position="197"/>
        <end position="222"/>
    </location>
</feature>
<protein>
    <submittedName>
        <fullName evidence="2">9816_t:CDS:1</fullName>
    </submittedName>
</protein>
<name>A0ABN7VQV9_GIGMA</name>
<evidence type="ECO:0000256" key="1">
    <source>
        <dbReference type="SAM" id="MobiDB-lite"/>
    </source>
</evidence>
<feature type="non-terminal residue" evidence="2">
    <location>
        <position position="251"/>
    </location>
</feature>
<organism evidence="2 3">
    <name type="scientific">Gigaspora margarita</name>
    <dbReference type="NCBI Taxonomy" id="4874"/>
    <lineage>
        <taxon>Eukaryota</taxon>
        <taxon>Fungi</taxon>
        <taxon>Fungi incertae sedis</taxon>
        <taxon>Mucoromycota</taxon>
        <taxon>Glomeromycotina</taxon>
        <taxon>Glomeromycetes</taxon>
        <taxon>Diversisporales</taxon>
        <taxon>Gigasporaceae</taxon>
        <taxon>Gigaspora</taxon>
    </lineage>
</organism>
<evidence type="ECO:0000313" key="2">
    <source>
        <dbReference type="EMBL" id="CAG8794151.1"/>
    </source>
</evidence>
<dbReference type="EMBL" id="CAJVQB010020328">
    <property type="protein sequence ID" value="CAG8794151.1"/>
    <property type="molecule type" value="Genomic_DNA"/>
</dbReference>
<evidence type="ECO:0000313" key="3">
    <source>
        <dbReference type="Proteomes" id="UP000789901"/>
    </source>
</evidence>
<dbReference type="Proteomes" id="UP000789901">
    <property type="component" value="Unassembled WGS sequence"/>
</dbReference>